<keyword evidence="5" id="KW-0325">Glycoprotein</keyword>
<dbReference type="Gene3D" id="1.10.287.70">
    <property type="match status" value="1"/>
</dbReference>
<evidence type="ECO:0000256" key="5">
    <source>
        <dbReference type="ARBA" id="ARBA00023180"/>
    </source>
</evidence>
<accession>A0A7D9L2Z4</accession>
<dbReference type="PANTHER" id="PTHR23036">
    <property type="entry name" value="CYTOKINE RECEPTOR"/>
    <property type="match status" value="1"/>
</dbReference>
<dbReference type="InterPro" id="IPR013783">
    <property type="entry name" value="Ig-like_fold"/>
</dbReference>
<dbReference type="InterPro" id="IPR050379">
    <property type="entry name" value="Type-I_Cytokine_Rcpt"/>
</dbReference>
<comment type="caution">
    <text evidence="6">The sequence shown here is derived from an EMBL/GenBank/DDBJ whole genome shotgun (WGS) entry which is preliminary data.</text>
</comment>
<dbReference type="OrthoDB" id="5961525at2759"/>
<protein>
    <submittedName>
        <fullName evidence="6">Phosphatidylinositol phosphatase PTPRQ-like</fullName>
    </submittedName>
</protein>
<evidence type="ECO:0000256" key="1">
    <source>
        <dbReference type="ARBA" id="ARBA00022729"/>
    </source>
</evidence>
<evidence type="ECO:0000256" key="4">
    <source>
        <dbReference type="ARBA" id="ARBA00023170"/>
    </source>
</evidence>
<dbReference type="CDD" id="cd00063">
    <property type="entry name" value="FN3"/>
    <property type="match status" value="8"/>
</dbReference>
<evidence type="ECO:0000313" key="6">
    <source>
        <dbReference type="EMBL" id="CAB4022467.1"/>
    </source>
</evidence>
<keyword evidence="3" id="KW-1015">Disulfide bond</keyword>
<dbReference type="Pfam" id="PF00041">
    <property type="entry name" value="fn3"/>
    <property type="match status" value="8"/>
</dbReference>
<dbReference type="InterPro" id="IPR013099">
    <property type="entry name" value="K_chnl_dom"/>
</dbReference>
<dbReference type="Gene3D" id="2.60.40.10">
    <property type="entry name" value="Immunoglobulins"/>
    <property type="match status" value="9"/>
</dbReference>
<evidence type="ECO:0000256" key="2">
    <source>
        <dbReference type="ARBA" id="ARBA00022737"/>
    </source>
</evidence>
<dbReference type="SUPFAM" id="SSF81324">
    <property type="entry name" value="Voltage-gated potassium channels"/>
    <property type="match status" value="1"/>
</dbReference>
<dbReference type="InterPro" id="IPR036116">
    <property type="entry name" value="FN3_sf"/>
</dbReference>
<dbReference type="SUPFAM" id="SSF49265">
    <property type="entry name" value="Fibronectin type III"/>
    <property type="match status" value="5"/>
</dbReference>
<dbReference type="GO" id="GO:0019955">
    <property type="term" value="F:cytokine binding"/>
    <property type="evidence" value="ECO:0007669"/>
    <property type="project" value="TreeGrafter"/>
</dbReference>
<dbReference type="Pfam" id="PF07885">
    <property type="entry name" value="Ion_trans_2"/>
    <property type="match status" value="1"/>
</dbReference>
<keyword evidence="4" id="KW-0675">Receptor</keyword>
<sequence length="1324" mass="148402">MLLSVPLAPQNVTVWPLSSTSLSLKWSKPSKNPKSGSILGYSVVLLDLVTGTSHNFTNYTEKYALINDLKEYHNYSVKVAAFTAVGQGMFTPWIRTRTLEDVPSGVPENLTVTETSSFSLLVTWTAIPKVDRNGVILGYVLTILDHLTSQNETVILNGFNQFIYKKNDIKKYYSYLITIAGRTSVGVGVSSEESSVEISNLGKVPPPPPQNISVTAISSTSLRVTWSVVMLEHFHDVLQYYVIHLKDVFENTTQYFSPRFNTTQFVFEMDGLKKYYKYVVSMAVLSTGGTSEYSPWIGVTTLEDTPSFAPRYLFLKLSQTLTYSLVWSPLNRTGWCGEPKGYSVSYGLQNISTVNYTTVNVSHITDQFWLAKNLTRFVDYKAYVAAFTTVGVGPRVWRRFYLNDVPTSSPEIQSIKTINSTTLKLQWSRIPKKHGIAEGYAIRVQCLACRGIFAEPKTFYISARSHHAILSGLRIYSNYSAEIAAYNKFGEGNFGYPAFARTDESAPKAAPENVSSFSTGPNNLTVFWLGLNNTWGEIKYYRVHLYTTSRKMGVLNTEKNYLTFTGLNKSTVYEFEVQGATSKGEGPLSVQTSGRTLFGDPQVCLSNISLFDVTSKSVEITWQALNSDLVPGGLASYEILYRIDHVRFSRDVHVTNTRSTHTAFRLGGLEESMTYWISVRASIDASVRNYEIPQCPEYNMTTKDDVPDAPPLEVFEGSVTSTSVTVRWKAIPFAHMNGILLGYRLNYSMTTRSPISRIKKDISRNDNQVYSVTVGPDKNSYIIESLKMFTKYSITIAGYNEQGVGPYSQFVNILTAEDLPSRAPTNLRVVNRTSSTSLQLSWDPVPQDYIHGILSGYTVRYQAIEEGAGVKITESRFSTLNVPAHVNSVEIRNLASYTRYKLTMFAKTKVGNGVFSKAVVGDTCRCHVNMSTNWWKIKPYIDLTEDSKLAGVFPVVLHNMVTSCCQSCGTHRTTKVEFLTKDSVRNSLEDVRNGISESDLSFPVYGSSDQETYGALYGYVPVINSPGEAYVVNREPVKTSTDILVTLIFSCWPLLILSLVFSILAGFVIWFLEFRSNPEQFPPRFVLGIYHGIWWAFVTASTVGYGDRRPKTVGGKIFSVVWTLTGHVVILILTSLIAGHLTTYSLKIDRSLYGKQIAAILNSPQYNFAIRRNAKVGRTVCYNVEDMVSALKDRKVDGLVVDTYVAGARKELFSEYFRVRKIFDHKSAYGMVLAGDAMKLQTCFTKFLKENRAMVFAELRKVVDAIEEPKLSESLTRSTKLFDPTSSHTYKSMLYCTVILCGLVLASLLYEGNRRRKKKNKGIY</sequence>
<dbReference type="PANTHER" id="PTHR23036:SF151">
    <property type="entry name" value="FIBRONECTIN TYPE-III DOMAIN-CONTAINING PROTEIN"/>
    <property type="match status" value="1"/>
</dbReference>
<gene>
    <name evidence="6" type="ORF">PACLA_8A047601</name>
</gene>
<dbReference type="EMBL" id="CACRXK020011994">
    <property type="protein sequence ID" value="CAB4022467.1"/>
    <property type="molecule type" value="Genomic_DNA"/>
</dbReference>
<dbReference type="PROSITE" id="PS50853">
    <property type="entry name" value="FN3"/>
    <property type="match status" value="8"/>
</dbReference>
<evidence type="ECO:0000313" key="7">
    <source>
        <dbReference type="Proteomes" id="UP001152795"/>
    </source>
</evidence>
<dbReference type="GO" id="GO:0009897">
    <property type="term" value="C:external side of plasma membrane"/>
    <property type="evidence" value="ECO:0007669"/>
    <property type="project" value="TreeGrafter"/>
</dbReference>
<dbReference type="InterPro" id="IPR003961">
    <property type="entry name" value="FN3_dom"/>
</dbReference>
<dbReference type="Proteomes" id="UP001152795">
    <property type="component" value="Unassembled WGS sequence"/>
</dbReference>
<proteinExistence type="predicted"/>
<name>A0A7D9L2Z4_PARCT</name>
<keyword evidence="1" id="KW-0732">Signal</keyword>
<keyword evidence="2" id="KW-0677">Repeat</keyword>
<dbReference type="SMART" id="SM00060">
    <property type="entry name" value="FN3"/>
    <property type="match status" value="9"/>
</dbReference>
<dbReference type="GO" id="GO:0043235">
    <property type="term" value="C:receptor complex"/>
    <property type="evidence" value="ECO:0007669"/>
    <property type="project" value="TreeGrafter"/>
</dbReference>
<dbReference type="FunFam" id="2.60.40.10:FF:000028">
    <property type="entry name" value="Neuronal cell adhesion molecule"/>
    <property type="match status" value="2"/>
</dbReference>
<keyword evidence="7" id="KW-1185">Reference proteome</keyword>
<reference evidence="6" key="1">
    <citation type="submission" date="2020-04" db="EMBL/GenBank/DDBJ databases">
        <authorList>
            <person name="Alioto T."/>
            <person name="Alioto T."/>
            <person name="Gomez Garrido J."/>
        </authorList>
    </citation>
    <scope>NUCLEOTIDE SEQUENCE</scope>
    <source>
        <strain evidence="6">A484AB</strain>
    </source>
</reference>
<dbReference type="GO" id="GO:0004896">
    <property type="term" value="F:cytokine receptor activity"/>
    <property type="evidence" value="ECO:0007669"/>
    <property type="project" value="TreeGrafter"/>
</dbReference>
<dbReference type="SUPFAM" id="SSF53850">
    <property type="entry name" value="Periplasmic binding protein-like II"/>
    <property type="match status" value="1"/>
</dbReference>
<organism evidence="6 7">
    <name type="scientific">Paramuricea clavata</name>
    <name type="common">Red gorgonian</name>
    <name type="synonym">Violescent sea-whip</name>
    <dbReference type="NCBI Taxonomy" id="317549"/>
    <lineage>
        <taxon>Eukaryota</taxon>
        <taxon>Metazoa</taxon>
        <taxon>Cnidaria</taxon>
        <taxon>Anthozoa</taxon>
        <taxon>Octocorallia</taxon>
        <taxon>Malacalcyonacea</taxon>
        <taxon>Plexauridae</taxon>
        <taxon>Paramuricea</taxon>
    </lineage>
</organism>
<evidence type="ECO:0000256" key="3">
    <source>
        <dbReference type="ARBA" id="ARBA00023157"/>
    </source>
</evidence>